<evidence type="ECO:0000313" key="2">
    <source>
        <dbReference type="EMBL" id="SUZ77711.1"/>
    </source>
</evidence>
<dbReference type="AlphaFoldDB" id="A0A381QEE3"/>
<dbReference type="Pfam" id="PF21948">
    <property type="entry name" value="LplA-B_cat"/>
    <property type="match status" value="1"/>
</dbReference>
<dbReference type="PROSITE" id="PS51733">
    <property type="entry name" value="BPL_LPL_CATALYTIC"/>
    <property type="match status" value="1"/>
</dbReference>
<protein>
    <recommendedName>
        <fullName evidence="1">BPL/LPL catalytic domain-containing protein</fullName>
    </recommendedName>
</protein>
<dbReference type="PANTHER" id="PTHR43679">
    <property type="entry name" value="OCTANOYLTRANSFERASE LIPM-RELATED"/>
    <property type="match status" value="1"/>
</dbReference>
<dbReference type="PANTHER" id="PTHR43679:SF2">
    <property type="entry name" value="OCTANOYL-[GCVH]:PROTEIN N-OCTANOYLTRANSFERASE"/>
    <property type="match status" value="1"/>
</dbReference>
<dbReference type="InterPro" id="IPR045864">
    <property type="entry name" value="aa-tRNA-synth_II/BPL/LPL"/>
</dbReference>
<feature type="domain" description="BPL/LPL catalytic" evidence="1">
    <location>
        <begin position="12"/>
        <end position="223"/>
    </location>
</feature>
<name>A0A381QEE3_9ZZZZ</name>
<dbReference type="EMBL" id="UINC01001327">
    <property type="protein sequence ID" value="SUZ77711.1"/>
    <property type="molecule type" value="Genomic_DNA"/>
</dbReference>
<dbReference type="InterPro" id="IPR004143">
    <property type="entry name" value="BPL_LPL_catalytic"/>
</dbReference>
<gene>
    <name evidence="2" type="ORF">METZ01_LOCUS30565</name>
</gene>
<reference evidence="2" key="1">
    <citation type="submission" date="2018-05" db="EMBL/GenBank/DDBJ databases">
        <authorList>
            <person name="Lanie J.A."/>
            <person name="Ng W.-L."/>
            <person name="Kazmierczak K.M."/>
            <person name="Andrzejewski T.M."/>
            <person name="Davidsen T.M."/>
            <person name="Wayne K.J."/>
            <person name="Tettelin H."/>
            <person name="Glass J.I."/>
            <person name="Rusch D."/>
            <person name="Podicherti R."/>
            <person name="Tsui H.-C.T."/>
            <person name="Winkler M.E."/>
        </authorList>
    </citation>
    <scope>NUCLEOTIDE SEQUENCE</scope>
</reference>
<evidence type="ECO:0000259" key="1">
    <source>
        <dbReference type="PROSITE" id="PS51733"/>
    </source>
</evidence>
<dbReference type="Gene3D" id="3.30.930.10">
    <property type="entry name" value="Bira Bifunctional Protein, Domain 2"/>
    <property type="match status" value="1"/>
</dbReference>
<proteinExistence type="predicted"/>
<organism evidence="2">
    <name type="scientific">marine metagenome</name>
    <dbReference type="NCBI Taxonomy" id="408172"/>
    <lineage>
        <taxon>unclassified sequences</taxon>
        <taxon>metagenomes</taxon>
        <taxon>ecological metagenomes</taxon>
    </lineage>
</organism>
<dbReference type="SUPFAM" id="SSF55681">
    <property type="entry name" value="Class II aaRS and biotin synthetases"/>
    <property type="match status" value="1"/>
</dbReference>
<dbReference type="InterPro" id="IPR050664">
    <property type="entry name" value="Octanoyltrans_LipM/LipL"/>
</dbReference>
<sequence>MAVDHALAACLSPGEAVLRIYRWSGPTVSFGRNEPAHGRYGPALGRSAGIEFVRRPTGGRAVLHDRELTYAAVLPGPSRGGLKAAYGLINRGLVEALSSLGVPAQMAAGQGPPAGPDSGPCFDEPAPGEVTVAGRKLVGSAQARLEGALLQHGSLLIGPGQDRLLALDTTLAGVRTARCGGELENGRVQAPISLEEVLGQAPAWSDLVEAVISGLSGVTGGDWHRGELTEPERAKYMALAERYTSAEWTWRR</sequence>
<accession>A0A381QEE3</accession>